<dbReference type="Proteomes" id="UP001066276">
    <property type="component" value="Chromosome 7"/>
</dbReference>
<protein>
    <submittedName>
        <fullName evidence="1">Uncharacterized protein</fullName>
    </submittedName>
</protein>
<feature type="non-terminal residue" evidence="1">
    <location>
        <position position="1"/>
    </location>
</feature>
<name>A0AAV7PXS1_PLEWA</name>
<sequence length="66" mass="7395">CLTEYALTRVFTVTAQQRGTVLAWPMGAVSQTLQCSLPHSPTEYVLTRVFTVTVQWRHRPCIALGC</sequence>
<accession>A0AAV7PXS1</accession>
<evidence type="ECO:0000313" key="1">
    <source>
        <dbReference type="EMBL" id="KAJ1132825.1"/>
    </source>
</evidence>
<evidence type="ECO:0000313" key="2">
    <source>
        <dbReference type="Proteomes" id="UP001066276"/>
    </source>
</evidence>
<proteinExistence type="predicted"/>
<keyword evidence="2" id="KW-1185">Reference proteome</keyword>
<reference evidence="1" key="1">
    <citation type="journal article" date="2022" name="bioRxiv">
        <title>Sequencing and chromosome-scale assembly of the giantPleurodeles waltlgenome.</title>
        <authorList>
            <person name="Brown T."/>
            <person name="Elewa A."/>
            <person name="Iarovenko S."/>
            <person name="Subramanian E."/>
            <person name="Araus A.J."/>
            <person name="Petzold A."/>
            <person name="Susuki M."/>
            <person name="Suzuki K.-i.T."/>
            <person name="Hayashi T."/>
            <person name="Toyoda A."/>
            <person name="Oliveira C."/>
            <person name="Osipova E."/>
            <person name="Leigh N.D."/>
            <person name="Simon A."/>
            <person name="Yun M.H."/>
        </authorList>
    </citation>
    <scope>NUCLEOTIDE SEQUENCE</scope>
    <source>
        <strain evidence="1">20211129_DDA</strain>
        <tissue evidence="1">Liver</tissue>
    </source>
</reference>
<dbReference type="AlphaFoldDB" id="A0AAV7PXS1"/>
<dbReference type="EMBL" id="JANPWB010000011">
    <property type="protein sequence ID" value="KAJ1132825.1"/>
    <property type="molecule type" value="Genomic_DNA"/>
</dbReference>
<gene>
    <name evidence="1" type="ORF">NDU88_011126</name>
</gene>
<organism evidence="1 2">
    <name type="scientific">Pleurodeles waltl</name>
    <name type="common">Iberian ribbed newt</name>
    <dbReference type="NCBI Taxonomy" id="8319"/>
    <lineage>
        <taxon>Eukaryota</taxon>
        <taxon>Metazoa</taxon>
        <taxon>Chordata</taxon>
        <taxon>Craniata</taxon>
        <taxon>Vertebrata</taxon>
        <taxon>Euteleostomi</taxon>
        <taxon>Amphibia</taxon>
        <taxon>Batrachia</taxon>
        <taxon>Caudata</taxon>
        <taxon>Salamandroidea</taxon>
        <taxon>Salamandridae</taxon>
        <taxon>Pleurodelinae</taxon>
        <taxon>Pleurodeles</taxon>
    </lineage>
</organism>
<comment type="caution">
    <text evidence="1">The sequence shown here is derived from an EMBL/GenBank/DDBJ whole genome shotgun (WGS) entry which is preliminary data.</text>
</comment>
<feature type="non-terminal residue" evidence="1">
    <location>
        <position position="66"/>
    </location>
</feature>